<feature type="binding site" evidence="7">
    <location>
        <position position="264"/>
    </location>
    <ligand>
        <name>ATP</name>
        <dbReference type="ChEBI" id="CHEBI:30616"/>
    </ligand>
</feature>
<feature type="binding site" evidence="7">
    <location>
        <position position="264"/>
    </location>
    <ligand>
        <name>ADP</name>
        <dbReference type="ChEBI" id="CHEBI:456216"/>
    </ligand>
</feature>
<evidence type="ECO:0000256" key="5">
    <source>
        <dbReference type="ARBA" id="ARBA00022798"/>
    </source>
</evidence>
<feature type="binding site" evidence="7">
    <location>
        <position position="307"/>
    </location>
    <ligand>
        <name>ADP</name>
        <dbReference type="ChEBI" id="CHEBI:456216"/>
    </ligand>
</feature>
<dbReference type="FunFam" id="3.30.420.40:FF:000008">
    <property type="entry name" value="Glycerol kinase"/>
    <property type="match status" value="1"/>
</dbReference>
<feature type="binding site" evidence="7">
    <location>
        <position position="11"/>
    </location>
    <ligand>
        <name>ADP</name>
        <dbReference type="ChEBI" id="CHEBI:456216"/>
    </ligand>
</feature>
<dbReference type="GO" id="GO:0005829">
    <property type="term" value="C:cytosol"/>
    <property type="evidence" value="ECO:0007669"/>
    <property type="project" value="TreeGrafter"/>
</dbReference>
<feature type="binding site" evidence="7">
    <location>
        <position position="242"/>
    </location>
    <ligand>
        <name>sn-glycerol 3-phosphate</name>
        <dbReference type="ChEBI" id="CHEBI:57597"/>
    </ligand>
</feature>
<evidence type="ECO:0000256" key="6">
    <source>
        <dbReference type="ARBA" id="ARBA00022840"/>
    </source>
</evidence>
<dbReference type="InterPro" id="IPR018484">
    <property type="entry name" value="FGGY_N"/>
</dbReference>
<dbReference type="EMBL" id="BLXX01000009">
    <property type="protein sequence ID" value="GFO60568.1"/>
    <property type="molecule type" value="Genomic_DNA"/>
</dbReference>
<feature type="binding site" evidence="7">
    <location>
        <position position="15"/>
    </location>
    <ligand>
        <name>ADP</name>
        <dbReference type="ChEBI" id="CHEBI:456216"/>
    </ligand>
</feature>
<dbReference type="PROSITE" id="PS00445">
    <property type="entry name" value="FGGY_KINASES_2"/>
    <property type="match status" value="1"/>
</dbReference>
<feature type="domain" description="Carbohydrate kinase FGGY N-terminal" evidence="9">
    <location>
        <begin position="3"/>
        <end position="249"/>
    </location>
</feature>
<dbReference type="Pfam" id="PF02782">
    <property type="entry name" value="FGGY_C"/>
    <property type="match status" value="1"/>
</dbReference>
<dbReference type="SUPFAM" id="SSF53067">
    <property type="entry name" value="Actin-like ATPase domain"/>
    <property type="match status" value="2"/>
</dbReference>
<comment type="catalytic activity">
    <reaction evidence="7">
        <text>glycerol + ATP = sn-glycerol 3-phosphate + ADP + H(+)</text>
        <dbReference type="Rhea" id="RHEA:21644"/>
        <dbReference type="ChEBI" id="CHEBI:15378"/>
        <dbReference type="ChEBI" id="CHEBI:17754"/>
        <dbReference type="ChEBI" id="CHEBI:30616"/>
        <dbReference type="ChEBI" id="CHEBI:57597"/>
        <dbReference type="ChEBI" id="CHEBI:456216"/>
        <dbReference type="EC" id="2.7.1.30"/>
    </reaction>
</comment>
<comment type="pathway">
    <text evidence="7">Polyol metabolism; glycerol degradation via glycerol kinase pathway; sn-glycerol 3-phosphate from glycerol: step 1/1.</text>
</comment>
<dbReference type="InterPro" id="IPR000577">
    <property type="entry name" value="Carb_kinase_FGGY"/>
</dbReference>
<dbReference type="GO" id="GO:0019563">
    <property type="term" value="P:glycerol catabolic process"/>
    <property type="evidence" value="ECO:0007669"/>
    <property type="project" value="UniProtKB-UniRule"/>
</dbReference>
<feature type="binding site" evidence="7">
    <location>
        <position position="11"/>
    </location>
    <ligand>
        <name>ATP</name>
        <dbReference type="ChEBI" id="CHEBI:30616"/>
    </ligand>
</feature>
<feature type="binding site" evidence="7">
    <location>
        <position position="81"/>
    </location>
    <ligand>
        <name>glycerol</name>
        <dbReference type="ChEBI" id="CHEBI:17754"/>
    </ligand>
</feature>
<feature type="binding site" evidence="7">
    <location>
        <position position="13"/>
    </location>
    <ligand>
        <name>ATP</name>
        <dbReference type="ChEBI" id="CHEBI:30616"/>
    </ligand>
</feature>
<feature type="domain" description="Carbohydrate kinase FGGY C-terminal" evidence="10">
    <location>
        <begin position="259"/>
        <end position="447"/>
    </location>
</feature>
<gene>
    <name evidence="11" type="primary">glpK2</name>
    <name evidence="7" type="synonym">glpK</name>
    <name evidence="11" type="ORF">GMST_28930</name>
</gene>
<dbReference type="EC" id="2.7.1.30" evidence="7"/>
<accession>A0A6V8MKP5</accession>
<feature type="binding site" evidence="7">
    <location>
        <position position="412"/>
    </location>
    <ligand>
        <name>ADP</name>
        <dbReference type="ChEBI" id="CHEBI:456216"/>
    </ligand>
</feature>
<dbReference type="InterPro" id="IPR043129">
    <property type="entry name" value="ATPase_NBD"/>
</dbReference>
<evidence type="ECO:0000256" key="3">
    <source>
        <dbReference type="ARBA" id="ARBA00022741"/>
    </source>
</evidence>
<evidence type="ECO:0000259" key="10">
    <source>
        <dbReference type="Pfam" id="PF02782"/>
    </source>
</evidence>
<feature type="binding site" evidence="7">
    <location>
        <position position="11"/>
    </location>
    <ligand>
        <name>sn-glycerol 3-phosphate</name>
        <dbReference type="ChEBI" id="CHEBI:57597"/>
    </ligand>
</feature>
<keyword evidence="12" id="KW-1185">Reference proteome</keyword>
<comment type="similarity">
    <text evidence="1 7 8">Belongs to the FGGY kinase family.</text>
</comment>
<dbReference type="GO" id="GO:0006072">
    <property type="term" value="P:glycerol-3-phosphate metabolic process"/>
    <property type="evidence" value="ECO:0007669"/>
    <property type="project" value="InterPro"/>
</dbReference>
<dbReference type="HAMAP" id="MF_00186">
    <property type="entry name" value="Glycerol_kin"/>
    <property type="match status" value="1"/>
</dbReference>
<name>A0A6V8MKP5_9BACT</name>
<reference evidence="12" key="1">
    <citation type="submission" date="2020-06" db="EMBL/GenBank/DDBJ databases">
        <title>Draft genomic sequence of Geomonas sp. Red330.</title>
        <authorList>
            <person name="Itoh H."/>
            <person name="Zhenxing X."/>
            <person name="Ushijima N."/>
            <person name="Masuda Y."/>
            <person name="Shiratori Y."/>
            <person name="Senoo K."/>
        </authorList>
    </citation>
    <scope>NUCLEOTIDE SEQUENCE [LARGE SCALE GENOMIC DNA]</scope>
    <source>
        <strain evidence="12">Red330</strain>
    </source>
</reference>
<keyword evidence="5 7" id="KW-0319">Glycerol metabolism</keyword>
<comment type="function">
    <text evidence="7">Key enzyme in the regulation of glycerol uptake and metabolism. Catalyzes the phosphorylation of glycerol to yield sn-glycerol 3-phosphate.</text>
</comment>
<feature type="binding site" evidence="7">
    <location>
        <position position="242"/>
    </location>
    <ligand>
        <name>glycerol</name>
        <dbReference type="ChEBI" id="CHEBI:17754"/>
    </ligand>
</feature>
<dbReference type="Proteomes" id="UP000556026">
    <property type="component" value="Unassembled WGS sequence"/>
</dbReference>
<feature type="binding site" evidence="7">
    <location>
        <position position="408"/>
    </location>
    <ligand>
        <name>ATP</name>
        <dbReference type="ChEBI" id="CHEBI:30616"/>
    </ligand>
</feature>
<dbReference type="NCBIfam" id="TIGR01311">
    <property type="entry name" value="glycerol_kin"/>
    <property type="match status" value="1"/>
</dbReference>
<evidence type="ECO:0000256" key="8">
    <source>
        <dbReference type="RuleBase" id="RU003733"/>
    </source>
</evidence>
<feature type="binding site" evidence="7">
    <location>
        <position position="82"/>
    </location>
    <ligand>
        <name>glycerol</name>
        <dbReference type="ChEBI" id="CHEBI:17754"/>
    </ligand>
</feature>
<feature type="binding site" evidence="7">
    <location>
        <position position="82"/>
    </location>
    <ligand>
        <name>sn-glycerol 3-phosphate</name>
        <dbReference type="ChEBI" id="CHEBI:57597"/>
    </ligand>
</feature>
<feature type="binding site" evidence="7">
    <location>
        <position position="133"/>
    </location>
    <ligand>
        <name>glycerol</name>
        <dbReference type="ChEBI" id="CHEBI:17754"/>
    </ligand>
</feature>
<evidence type="ECO:0000313" key="11">
    <source>
        <dbReference type="EMBL" id="GFO60568.1"/>
    </source>
</evidence>
<dbReference type="PANTHER" id="PTHR10196">
    <property type="entry name" value="SUGAR KINASE"/>
    <property type="match status" value="1"/>
</dbReference>
<keyword evidence="2 7" id="KW-0808">Transferase</keyword>
<evidence type="ECO:0000259" key="9">
    <source>
        <dbReference type="Pfam" id="PF00370"/>
    </source>
</evidence>
<dbReference type="RefSeq" id="WP_183355385.1">
    <property type="nucleotide sequence ID" value="NZ_BLXX01000009.1"/>
</dbReference>
<evidence type="ECO:0000313" key="12">
    <source>
        <dbReference type="Proteomes" id="UP000556026"/>
    </source>
</evidence>
<dbReference type="InterPro" id="IPR005999">
    <property type="entry name" value="Glycerol_kin"/>
</dbReference>
<feature type="binding site" evidence="7">
    <location>
        <position position="307"/>
    </location>
    <ligand>
        <name>ATP</name>
        <dbReference type="ChEBI" id="CHEBI:30616"/>
    </ligand>
</feature>
<evidence type="ECO:0000256" key="4">
    <source>
        <dbReference type="ARBA" id="ARBA00022777"/>
    </source>
</evidence>
<keyword evidence="6 7" id="KW-0067">ATP-binding</keyword>
<dbReference type="GO" id="GO:0005524">
    <property type="term" value="F:ATP binding"/>
    <property type="evidence" value="ECO:0007669"/>
    <property type="project" value="UniProtKB-UniRule"/>
</dbReference>
<feature type="binding site" evidence="7">
    <location>
        <position position="81"/>
    </location>
    <ligand>
        <name>sn-glycerol 3-phosphate</name>
        <dbReference type="ChEBI" id="CHEBI:57597"/>
    </ligand>
</feature>
<feature type="binding site" evidence="7">
    <location>
        <position position="133"/>
    </location>
    <ligand>
        <name>sn-glycerol 3-phosphate</name>
        <dbReference type="ChEBI" id="CHEBI:57597"/>
    </ligand>
</feature>
<dbReference type="CDD" id="cd07786">
    <property type="entry name" value="FGGY_EcGK_like"/>
    <property type="match status" value="1"/>
</dbReference>
<keyword evidence="4 7" id="KW-0418">Kinase</keyword>
<dbReference type="GO" id="GO:0004370">
    <property type="term" value="F:glycerol kinase activity"/>
    <property type="evidence" value="ECO:0007669"/>
    <property type="project" value="UniProtKB-UniRule"/>
</dbReference>
<dbReference type="UniPathway" id="UPA00618">
    <property type="reaction ID" value="UER00672"/>
</dbReference>
<dbReference type="PANTHER" id="PTHR10196:SF69">
    <property type="entry name" value="GLYCEROL KINASE"/>
    <property type="match status" value="1"/>
</dbReference>
<dbReference type="PIRSF" id="PIRSF000538">
    <property type="entry name" value="GlpK"/>
    <property type="match status" value="1"/>
</dbReference>
<feature type="binding site" evidence="7">
    <location>
        <position position="311"/>
    </location>
    <ligand>
        <name>ATP</name>
        <dbReference type="ChEBI" id="CHEBI:30616"/>
    </ligand>
</feature>
<evidence type="ECO:0000256" key="2">
    <source>
        <dbReference type="ARBA" id="ARBA00022679"/>
    </source>
</evidence>
<organism evidence="11 12">
    <name type="scientific">Geomonas silvestris</name>
    <dbReference type="NCBI Taxonomy" id="2740184"/>
    <lineage>
        <taxon>Bacteria</taxon>
        <taxon>Pseudomonadati</taxon>
        <taxon>Thermodesulfobacteriota</taxon>
        <taxon>Desulfuromonadia</taxon>
        <taxon>Geobacterales</taxon>
        <taxon>Geobacteraceae</taxon>
        <taxon>Geomonas</taxon>
    </lineage>
</organism>
<dbReference type="AlphaFoldDB" id="A0A6V8MKP5"/>
<dbReference type="Pfam" id="PF00370">
    <property type="entry name" value="FGGY_N"/>
    <property type="match status" value="1"/>
</dbReference>
<keyword evidence="3 7" id="KW-0547">Nucleotide-binding</keyword>
<comment type="activity regulation">
    <text evidence="7">Inhibited by fructose 1,6-bisphosphate (FBP).</text>
</comment>
<dbReference type="NCBIfam" id="NF000756">
    <property type="entry name" value="PRK00047.1"/>
    <property type="match status" value="1"/>
</dbReference>
<feature type="binding site" evidence="7">
    <location>
        <position position="408"/>
    </location>
    <ligand>
        <name>ADP</name>
        <dbReference type="ChEBI" id="CHEBI:456216"/>
    </ligand>
</feature>
<dbReference type="InterPro" id="IPR018483">
    <property type="entry name" value="Carb_kinase_FGGY_CS"/>
</dbReference>
<comment type="caution">
    <text evidence="11">The sequence shown here is derived from an EMBL/GenBank/DDBJ whole genome shotgun (WGS) entry which is preliminary data.</text>
</comment>
<dbReference type="Gene3D" id="3.30.420.40">
    <property type="match status" value="2"/>
</dbReference>
<feature type="binding site" evidence="7">
    <location>
        <position position="12"/>
    </location>
    <ligand>
        <name>ATP</name>
        <dbReference type="ChEBI" id="CHEBI:30616"/>
    </ligand>
</feature>
<evidence type="ECO:0000256" key="7">
    <source>
        <dbReference type="HAMAP-Rule" id="MF_00186"/>
    </source>
</evidence>
<protein>
    <recommendedName>
        <fullName evidence="7">Glycerol kinase</fullName>
        <ecNumber evidence="7">2.7.1.30</ecNumber>
    </recommendedName>
    <alternativeName>
        <fullName evidence="7">ATP:glycerol 3-phosphotransferase</fullName>
    </alternativeName>
    <alternativeName>
        <fullName evidence="7">Glycerokinase</fullName>
        <shortName evidence="7">GK</shortName>
    </alternativeName>
</protein>
<sequence length="497" mass="53219">MAYLLAIDQGTTSSRVTLYTERGEPLGSAGRPLTQHFPQPGWVEHDPEEIWLGVVECLREVLGAASLSLAEVAGIGITNQRETTVLWERSTGRPLHRAIVWQDRRTASRTAALREAGHEALVRKKTGLLLDPYFSASKLGWLLDELPGVRERALRGEICFGTVDSWLIYRLTGGRSLVTDLSNASRTLLFNIQTLSWDDELLELFGVPRSLLPEVLPSTACFGCTDPALFGAEVPITGVAGDQQAALFGQGCHQPGLAKVTYGTGAFVVLNCGTCSEPGDGVLTTIAWQLPGEPVCYALEGSIFIAGAAVQWLVEGLGLLKSPSEVEALARSVPDSGGVYFVPALSGLGTPYWDPQARGVIAGLTRGSSAGHLARAALEAIAFQTVDAIRAMERSSGLVLRELRADGGAAANNLLLELQADFLNAPVLRPRSTEGTSLGAALLAGIGAGVVDPARAGADWEMDREFRPQLAQRERERLYRGWGRAVRLSLGWEEEAG</sequence>
<evidence type="ECO:0000256" key="1">
    <source>
        <dbReference type="ARBA" id="ARBA00009156"/>
    </source>
</evidence>
<proteinExistence type="inferred from homology"/>
<feature type="binding site" evidence="7">
    <location>
        <position position="243"/>
    </location>
    <ligand>
        <name>glycerol</name>
        <dbReference type="ChEBI" id="CHEBI:17754"/>
    </ligand>
</feature>
<dbReference type="InterPro" id="IPR018485">
    <property type="entry name" value="FGGY_C"/>
</dbReference>